<comment type="caution">
    <text evidence="1">The sequence shown here is derived from an EMBL/GenBank/DDBJ whole genome shotgun (WGS) entry which is preliminary data.</text>
</comment>
<evidence type="ECO:0000313" key="1">
    <source>
        <dbReference type="EMBL" id="KAG0139716.1"/>
    </source>
</evidence>
<evidence type="ECO:0000313" key="2">
    <source>
        <dbReference type="Proteomes" id="UP000886653"/>
    </source>
</evidence>
<keyword evidence="2" id="KW-1185">Reference proteome</keyword>
<organism evidence="1 2">
    <name type="scientific">Cronartium quercuum f. sp. fusiforme G11</name>
    <dbReference type="NCBI Taxonomy" id="708437"/>
    <lineage>
        <taxon>Eukaryota</taxon>
        <taxon>Fungi</taxon>
        <taxon>Dikarya</taxon>
        <taxon>Basidiomycota</taxon>
        <taxon>Pucciniomycotina</taxon>
        <taxon>Pucciniomycetes</taxon>
        <taxon>Pucciniales</taxon>
        <taxon>Coleosporiaceae</taxon>
        <taxon>Cronartium</taxon>
    </lineage>
</organism>
<dbReference type="AlphaFoldDB" id="A0A9P6T5I2"/>
<reference evidence="1" key="1">
    <citation type="submission" date="2013-11" db="EMBL/GenBank/DDBJ databases">
        <title>Genome sequence of the fusiform rust pathogen reveals effectors for host alternation and coevolution with pine.</title>
        <authorList>
            <consortium name="DOE Joint Genome Institute"/>
            <person name="Smith K."/>
            <person name="Pendleton A."/>
            <person name="Kubisiak T."/>
            <person name="Anderson C."/>
            <person name="Salamov A."/>
            <person name="Aerts A."/>
            <person name="Riley R."/>
            <person name="Clum A."/>
            <person name="Lindquist E."/>
            <person name="Ence D."/>
            <person name="Campbell M."/>
            <person name="Kronenberg Z."/>
            <person name="Feau N."/>
            <person name="Dhillon B."/>
            <person name="Hamelin R."/>
            <person name="Burleigh J."/>
            <person name="Smith J."/>
            <person name="Yandell M."/>
            <person name="Nelson C."/>
            <person name="Grigoriev I."/>
            <person name="Davis J."/>
        </authorList>
    </citation>
    <scope>NUCLEOTIDE SEQUENCE</scope>
    <source>
        <strain evidence="1">G11</strain>
    </source>
</reference>
<dbReference type="Proteomes" id="UP000886653">
    <property type="component" value="Unassembled WGS sequence"/>
</dbReference>
<dbReference type="EMBL" id="MU167532">
    <property type="protein sequence ID" value="KAG0139716.1"/>
    <property type="molecule type" value="Genomic_DNA"/>
</dbReference>
<sequence>MVPNGGTYSAVSLHRYLPIGKPVEISFPTATPASSPSSDTGWYVPHDECNYPDAWNAVGVAVLQLMWGVRPPFWIWIGKKPCSLEYRVGRLALPDEMRDFSLAGVNRAITPVRFKSGWRWSHHRFPFAAASPVYAGTGCANDTLNACRS</sequence>
<gene>
    <name evidence="1" type="ORF">CROQUDRAFT_101136</name>
</gene>
<name>A0A9P6T5I2_9BASI</name>
<accession>A0A9P6T5I2</accession>
<proteinExistence type="predicted"/>
<protein>
    <submittedName>
        <fullName evidence="1">Uncharacterized protein</fullName>
    </submittedName>
</protein>